<dbReference type="AlphaFoldDB" id="A0ABD3R5U4"/>
<gene>
    <name evidence="1" type="ORF">ACHAXA_000353</name>
</gene>
<sequence>MACVGTCNTGASVKIRDCKQKSSADATFVVNGFKAPNAGYQYRIAKTDLCLQTNLPNITLSPCNAKEPLQRFINKPSAKFDIRPIKARDRCLTQHHHPKAEEIIYAEHCSIAHKTTTGYWTAY</sequence>
<dbReference type="Gene3D" id="2.80.10.50">
    <property type="match status" value="1"/>
</dbReference>
<dbReference type="InterPro" id="IPR035992">
    <property type="entry name" value="Ricin_B-like_lectins"/>
</dbReference>
<evidence type="ECO:0000313" key="2">
    <source>
        <dbReference type="Proteomes" id="UP001530377"/>
    </source>
</evidence>
<comment type="caution">
    <text evidence="1">The sequence shown here is derived from an EMBL/GenBank/DDBJ whole genome shotgun (WGS) entry which is preliminary data.</text>
</comment>
<dbReference type="SUPFAM" id="SSF50370">
    <property type="entry name" value="Ricin B-like lectins"/>
    <property type="match status" value="1"/>
</dbReference>
<name>A0ABD3R5U4_9STRA</name>
<keyword evidence="2" id="KW-1185">Reference proteome</keyword>
<dbReference type="EMBL" id="JALLPB020000568">
    <property type="protein sequence ID" value="KAL3807914.1"/>
    <property type="molecule type" value="Genomic_DNA"/>
</dbReference>
<evidence type="ECO:0000313" key="1">
    <source>
        <dbReference type="EMBL" id="KAL3807914.1"/>
    </source>
</evidence>
<dbReference type="Proteomes" id="UP001530377">
    <property type="component" value="Unassembled WGS sequence"/>
</dbReference>
<evidence type="ECO:0008006" key="3">
    <source>
        <dbReference type="Google" id="ProtNLM"/>
    </source>
</evidence>
<dbReference type="PROSITE" id="PS50231">
    <property type="entry name" value="RICIN_B_LECTIN"/>
    <property type="match status" value="1"/>
</dbReference>
<accession>A0ABD3R5U4</accession>
<proteinExistence type="predicted"/>
<reference evidence="1 2" key="1">
    <citation type="submission" date="2024-10" db="EMBL/GenBank/DDBJ databases">
        <title>Updated reference genomes for cyclostephanoid diatoms.</title>
        <authorList>
            <person name="Roberts W.R."/>
            <person name="Alverson A.J."/>
        </authorList>
    </citation>
    <scope>NUCLEOTIDE SEQUENCE [LARGE SCALE GENOMIC DNA]</scope>
    <source>
        <strain evidence="1 2">AJA228-03</strain>
    </source>
</reference>
<protein>
    <recommendedName>
        <fullName evidence="3">Ricin B lectin domain-containing protein</fullName>
    </recommendedName>
</protein>
<organism evidence="1 2">
    <name type="scientific">Cyclostephanos tholiformis</name>
    <dbReference type="NCBI Taxonomy" id="382380"/>
    <lineage>
        <taxon>Eukaryota</taxon>
        <taxon>Sar</taxon>
        <taxon>Stramenopiles</taxon>
        <taxon>Ochrophyta</taxon>
        <taxon>Bacillariophyta</taxon>
        <taxon>Coscinodiscophyceae</taxon>
        <taxon>Thalassiosirophycidae</taxon>
        <taxon>Stephanodiscales</taxon>
        <taxon>Stephanodiscaceae</taxon>
        <taxon>Cyclostephanos</taxon>
    </lineage>
</organism>